<protein>
    <recommendedName>
        <fullName evidence="2">Nucleotide-diphospho-sugar transferase domain-containing protein</fullName>
    </recommendedName>
</protein>
<proteinExistence type="predicted"/>
<evidence type="ECO:0000259" key="2">
    <source>
        <dbReference type="Pfam" id="PF03407"/>
    </source>
</evidence>
<comment type="caution">
    <text evidence="3">The sequence shown here is derived from an EMBL/GenBank/DDBJ whole genome shotgun (WGS) entry which is preliminary data.</text>
</comment>
<dbReference type="AlphaFoldDB" id="A0A9Q1QTD2"/>
<keyword evidence="1" id="KW-1133">Transmembrane helix</keyword>
<dbReference type="Pfam" id="PF03407">
    <property type="entry name" value="Nucleotid_trans"/>
    <property type="match status" value="1"/>
</dbReference>
<organism evidence="3 4">
    <name type="scientific">Carnegiea gigantea</name>
    <dbReference type="NCBI Taxonomy" id="171969"/>
    <lineage>
        <taxon>Eukaryota</taxon>
        <taxon>Viridiplantae</taxon>
        <taxon>Streptophyta</taxon>
        <taxon>Embryophyta</taxon>
        <taxon>Tracheophyta</taxon>
        <taxon>Spermatophyta</taxon>
        <taxon>Magnoliopsida</taxon>
        <taxon>eudicotyledons</taxon>
        <taxon>Gunneridae</taxon>
        <taxon>Pentapetalae</taxon>
        <taxon>Caryophyllales</taxon>
        <taxon>Cactineae</taxon>
        <taxon>Cactaceae</taxon>
        <taxon>Cactoideae</taxon>
        <taxon>Echinocereeae</taxon>
        <taxon>Carnegiea</taxon>
    </lineage>
</organism>
<feature type="transmembrane region" description="Helical" evidence="1">
    <location>
        <begin position="21"/>
        <end position="40"/>
    </location>
</feature>
<evidence type="ECO:0000313" key="3">
    <source>
        <dbReference type="EMBL" id="KAJ8451605.1"/>
    </source>
</evidence>
<keyword evidence="4" id="KW-1185">Reference proteome</keyword>
<evidence type="ECO:0000256" key="1">
    <source>
        <dbReference type="SAM" id="Phobius"/>
    </source>
</evidence>
<dbReference type="Proteomes" id="UP001153076">
    <property type="component" value="Unassembled WGS sequence"/>
</dbReference>
<dbReference type="EMBL" id="JAKOGI010000008">
    <property type="protein sequence ID" value="KAJ8451605.1"/>
    <property type="molecule type" value="Genomic_DNA"/>
</dbReference>
<dbReference type="InterPro" id="IPR005069">
    <property type="entry name" value="Nucl-diP-sugar_transferase"/>
</dbReference>
<gene>
    <name evidence="3" type="ORF">Cgig2_018239</name>
</gene>
<dbReference type="PANTHER" id="PTHR47483">
    <property type="entry name" value="BETA-ARABINOFURANOSYLTRANSFERASE RAY1"/>
    <property type="match status" value="1"/>
</dbReference>
<dbReference type="PANTHER" id="PTHR47483:SF1">
    <property type="entry name" value="BETA-ARABINOFURANOSYLTRANSFERASE RAY1"/>
    <property type="match status" value="1"/>
</dbReference>
<feature type="domain" description="Nucleotide-diphospho-sugar transferase" evidence="2">
    <location>
        <begin position="460"/>
        <end position="680"/>
    </location>
</feature>
<name>A0A9Q1QTD2_9CARY</name>
<accession>A0A9Q1QTD2</accession>
<keyword evidence="1" id="KW-0812">Transmembrane</keyword>
<sequence length="704" mass="80492">MSTMSPPRLFCFFSFIKVTKLGLWSIWLSGFLLICLSLYATQLLGSLNVEIRKPSFYYYQKGEANDKRSPSITIFSTPSIFNGSVGARQALAVRSWLGLSPDVNVVLFGNHPSLQSFAAAFGSRVLVESNIDFSFQNTPFFHSMTARAEASSSNISVLVHPETILLPDFVSTLNHVYELDHDWFLVAASRRVSFFPFDLDEAGRKWLRQDGKAIRWQKLQYFMRDTWKWDLCEGRMIMAWNTRDLPLHMGVLPPFLYGKGLHDRWLINEVYHSNFRFVFDASWTISNIYVHDANDNELTQTTSLSSTFLELGMTDWEQNGNLQLGQTYGLFSSHQVPFTDFMKLLKCNGQFMFTDKEENIVYSPRQWSSNSLWEGRIMQSRREKKIMGCITGLISAAGIMDCFSKGTNNNQLMTLNLPFGLETLLSLVADENKTVVLAVAGYSYTDMLMSWVCRLRRLTIKNFLVCALDDETYEFSILQGLPVFRHSLAPRNISFHDCHFGTKCFQKVTKTKSRLVLEILKIGYNVLLSDVDVYWFKNPIPLLQIFGPAVLAAQSDEYNVTVPTNLPRRLNSGFYFARSDDTTIAALEKVVKHAMTSDLSEQPSFYDTLCGEGGSNRVGDDRCREPGTNLTVQFLDRDLFPNGAYLGLWEEVNVQEACAKKGCYVLHNNWVSGRIRKLERQVHSGLWDYDTSSRMCLQSWHRKQ</sequence>
<evidence type="ECO:0000313" key="4">
    <source>
        <dbReference type="Proteomes" id="UP001153076"/>
    </source>
</evidence>
<dbReference type="InterPro" id="IPR044575">
    <property type="entry name" value="RAY1-like"/>
</dbReference>
<dbReference type="GO" id="GO:0016757">
    <property type="term" value="F:glycosyltransferase activity"/>
    <property type="evidence" value="ECO:0007669"/>
    <property type="project" value="InterPro"/>
</dbReference>
<keyword evidence="1" id="KW-0472">Membrane</keyword>
<dbReference type="OrthoDB" id="540503at2759"/>
<reference evidence="3" key="1">
    <citation type="submission" date="2022-04" db="EMBL/GenBank/DDBJ databases">
        <title>Carnegiea gigantea Genome sequencing and assembly v2.</title>
        <authorList>
            <person name="Copetti D."/>
            <person name="Sanderson M.J."/>
            <person name="Burquez A."/>
            <person name="Wojciechowski M.F."/>
        </authorList>
    </citation>
    <scope>NUCLEOTIDE SEQUENCE</scope>
    <source>
        <strain evidence="3">SGP5-SGP5p</strain>
        <tissue evidence="3">Aerial part</tissue>
    </source>
</reference>